<name>A0A5R8QBZ3_9FIRM</name>
<dbReference type="GO" id="GO:0005829">
    <property type="term" value="C:cytosol"/>
    <property type="evidence" value="ECO:0007669"/>
    <property type="project" value="TreeGrafter"/>
</dbReference>
<dbReference type="PRINTS" id="PR00101">
    <property type="entry name" value="ATCASE"/>
</dbReference>
<dbReference type="Pfam" id="PF00185">
    <property type="entry name" value="OTCace"/>
    <property type="match status" value="1"/>
</dbReference>
<dbReference type="UniPathway" id="UPA00070">
    <property type="reaction ID" value="UER00116"/>
</dbReference>
<evidence type="ECO:0000256" key="6">
    <source>
        <dbReference type="ARBA" id="ARBA00048859"/>
    </source>
</evidence>
<comment type="similarity">
    <text evidence="2 7">Belongs to the aspartate/ornithine carbamoyltransferase superfamily. ATCase family.</text>
</comment>
<comment type="catalytic activity">
    <reaction evidence="6 7">
        <text>carbamoyl phosphate + L-aspartate = N-carbamoyl-L-aspartate + phosphate + H(+)</text>
        <dbReference type="Rhea" id="RHEA:20013"/>
        <dbReference type="ChEBI" id="CHEBI:15378"/>
        <dbReference type="ChEBI" id="CHEBI:29991"/>
        <dbReference type="ChEBI" id="CHEBI:32814"/>
        <dbReference type="ChEBI" id="CHEBI:43474"/>
        <dbReference type="ChEBI" id="CHEBI:58228"/>
        <dbReference type="EC" id="2.1.3.2"/>
    </reaction>
</comment>
<dbReference type="GO" id="GO:0044205">
    <property type="term" value="P:'de novo' UMP biosynthetic process"/>
    <property type="evidence" value="ECO:0007669"/>
    <property type="project" value="UniProtKB-UniRule"/>
</dbReference>
<dbReference type="GO" id="GO:0004070">
    <property type="term" value="F:aspartate carbamoyltransferase activity"/>
    <property type="evidence" value="ECO:0007669"/>
    <property type="project" value="UniProtKB-UniRule"/>
</dbReference>
<dbReference type="PANTHER" id="PTHR45753">
    <property type="entry name" value="ORNITHINE CARBAMOYLTRANSFERASE, MITOCHONDRIAL"/>
    <property type="match status" value="1"/>
</dbReference>
<keyword evidence="3 7" id="KW-0808">Transferase</keyword>
<feature type="domain" description="Aspartate/ornithine carbamoyltransferase Asp/Orn-binding" evidence="8">
    <location>
        <begin position="146"/>
        <end position="287"/>
    </location>
</feature>
<evidence type="ECO:0000256" key="7">
    <source>
        <dbReference type="HAMAP-Rule" id="MF_00001"/>
    </source>
</evidence>
<feature type="binding site" evidence="7">
    <location>
        <position position="99"/>
    </location>
    <ligand>
        <name>carbamoyl phosphate</name>
        <dbReference type="ChEBI" id="CHEBI:58228"/>
    </ligand>
</feature>
<dbReference type="InterPro" id="IPR006132">
    <property type="entry name" value="Asp/Orn_carbamoyltranf_P-bd"/>
</dbReference>
<dbReference type="FunCoup" id="A0A5R8QBZ3">
    <property type="interactions" value="346"/>
</dbReference>
<comment type="subunit">
    <text evidence="7">Heterododecamer (2C3:3R2) of six catalytic PyrB chains organized as two trimers (C3), and six regulatory PyrI chains organized as three dimers (R2).</text>
</comment>
<dbReference type="PROSITE" id="PS00097">
    <property type="entry name" value="CARBAMOYLTRANSFERASE"/>
    <property type="match status" value="1"/>
</dbReference>
<dbReference type="FunFam" id="3.40.50.1370:FF:000011">
    <property type="entry name" value="Aspartate carbamoyltransferase"/>
    <property type="match status" value="1"/>
</dbReference>
<feature type="binding site" evidence="7">
    <location>
        <position position="160"/>
    </location>
    <ligand>
        <name>L-aspartate</name>
        <dbReference type="ChEBI" id="CHEBI:29991"/>
    </ligand>
</feature>
<dbReference type="HAMAP" id="MF_00001">
    <property type="entry name" value="Asp_carb_tr"/>
    <property type="match status" value="1"/>
</dbReference>
<dbReference type="InterPro" id="IPR006130">
    <property type="entry name" value="Asp/Orn_carbamoylTrfase"/>
</dbReference>
<evidence type="ECO:0000256" key="5">
    <source>
        <dbReference type="ARBA" id="ARBA00043884"/>
    </source>
</evidence>
<dbReference type="GO" id="GO:0006207">
    <property type="term" value="P:'de novo' pyrimidine nucleobase biosynthetic process"/>
    <property type="evidence" value="ECO:0007669"/>
    <property type="project" value="InterPro"/>
</dbReference>
<protein>
    <recommendedName>
        <fullName evidence="7">Aspartate carbamoyltransferase</fullName>
        <ecNumber evidence="7">2.1.3.2</ecNumber>
    </recommendedName>
    <alternativeName>
        <fullName evidence="7">Aspartate transcarbamylase</fullName>
        <shortName evidence="7">ATCase</shortName>
    </alternativeName>
</protein>
<keyword evidence="4 7" id="KW-0665">Pyrimidine biosynthesis</keyword>
<accession>A0A5R8QBZ3</accession>
<dbReference type="Pfam" id="PF02729">
    <property type="entry name" value="OTCace_N"/>
    <property type="match status" value="1"/>
</dbReference>
<dbReference type="EC" id="2.1.3.2" evidence="7"/>
<dbReference type="GO" id="GO:0006520">
    <property type="term" value="P:amino acid metabolic process"/>
    <property type="evidence" value="ECO:0007669"/>
    <property type="project" value="InterPro"/>
</dbReference>
<dbReference type="PRINTS" id="PR00100">
    <property type="entry name" value="AOTCASE"/>
</dbReference>
<dbReference type="EMBL" id="VBWP01000005">
    <property type="protein sequence ID" value="TLG73810.1"/>
    <property type="molecule type" value="Genomic_DNA"/>
</dbReference>
<gene>
    <name evidence="7" type="primary">pyrB</name>
    <name evidence="10" type="ORF">FEZ08_06665</name>
</gene>
<evidence type="ECO:0000256" key="2">
    <source>
        <dbReference type="ARBA" id="ARBA00008896"/>
    </source>
</evidence>
<comment type="caution">
    <text evidence="10">The sequence shown here is derived from an EMBL/GenBank/DDBJ whole genome shotgun (WGS) entry which is preliminary data.</text>
</comment>
<feature type="binding site" evidence="7">
    <location>
        <position position="50"/>
    </location>
    <ligand>
        <name>carbamoyl phosphate</name>
        <dbReference type="ChEBI" id="CHEBI:58228"/>
    </ligand>
</feature>
<dbReference type="InterPro" id="IPR002082">
    <property type="entry name" value="Asp_carbamoyltransf"/>
</dbReference>
<feature type="domain" description="Aspartate/ornithine carbamoyltransferase carbamoyl-P binding" evidence="9">
    <location>
        <begin position="2"/>
        <end position="140"/>
    </location>
</feature>
<evidence type="ECO:0000313" key="10">
    <source>
        <dbReference type="EMBL" id="TLG73810.1"/>
    </source>
</evidence>
<dbReference type="OrthoDB" id="9774690at2"/>
<feature type="binding site" evidence="7">
    <location>
        <position position="49"/>
    </location>
    <ligand>
        <name>carbamoyl phosphate</name>
        <dbReference type="ChEBI" id="CHEBI:58228"/>
    </ligand>
</feature>
<dbReference type="Proteomes" id="UP000306912">
    <property type="component" value="Unassembled WGS sequence"/>
</dbReference>
<dbReference type="GO" id="GO:0016597">
    <property type="term" value="F:amino acid binding"/>
    <property type="evidence" value="ECO:0007669"/>
    <property type="project" value="InterPro"/>
</dbReference>
<dbReference type="NCBIfam" id="TIGR00670">
    <property type="entry name" value="asp_carb_tr"/>
    <property type="match status" value="1"/>
</dbReference>
<feature type="binding site" evidence="7">
    <location>
        <position position="211"/>
    </location>
    <ligand>
        <name>L-aspartate</name>
        <dbReference type="ChEBI" id="CHEBI:29991"/>
    </ligand>
</feature>
<reference evidence="10 11" key="1">
    <citation type="submission" date="2019-05" db="EMBL/GenBank/DDBJ databases">
        <title>Culicoidintestinum kansasii gen. nov., sp. nov. from the gastrointestinal tract of the biting midge, Culicoides sonorensis.</title>
        <authorList>
            <person name="Neupane S."/>
            <person name="Ghosh A."/>
            <person name="Gunther S."/>
            <person name="Martin K."/>
            <person name="Zurek L."/>
        </authorList>
    </citation>
    <scope>NUCLEOTIDE SEQUENCE [LARGE SCALE GENOMIC DNA]</scope>
    <source>
        <strain evidence="10 11">CS-1</strain>
    </source>
</reference>
<proteinExistence type="inferred from homology"/>
<dbReference type="InterPro" id="IPR036901">
    <property type="entry name" value="Asp/Orn_carbamoylTrfase_sf"/>
</dbReference>
<evidence type="ECO:0000313" key="11">
    <source>
        <dbReference type="Proteomes" id="UP000306912"/>
    </source>
</evidence>
<dbReference type="InterPro" id="IPR006131">
    <property type="entry name" value="Asp_carbamoyltransf_Asp/Orn-bd"/>
</dbReference>
<dbReference type="RefSeq" id="WP_138190947.1">
    <property type="nucleotide sequence ID" value="NZ_VBWP01000005.1"/>
</dbReference>
<feature type="binding site" evidence="7">
    <location>
        <position position="77"/>
    </location>
    <ligand>
        <name>L-aspartate</name>
        <dbReference type="ChEBI" id="CHEBI:29991"/>
    </ligand>
</feature>
<evidence type="ECO:0000256" key="1">
    <source>
        <dbReference type="ARBA" id="ARBA00004852"/>
    </source>
</evidence>
<feature type="binding site" evidence="7">
    <location>
        <position position="251"/>
    </location>
    <ligand>
        <name>carbamoyl phosphate</name>
        <dbReference type="ChEBI" id="CHEBI:58228"/>
    </ligand>
</feature>
<organism evidence="10 11">
    <name type="scientific">Culicoidibacter larvae</name>
    <dbReference type="NCBI Taxonomy" id="2579976"/>
    <lineage>
        <taxon>Bacteria</taxon>
        <taxon>Bacillati</taxon>
        <taxon>Bacillota</taxon>
        <taxon>Culicoidibacteria</taxon>
        <taxon>Culicoidibacterales</taxon>
        <taxon>Culicoidibacteraceae</taxon>
        <taxon>Culicoidibacter</taxon>
    </lineage>
</organism>
<evidence type="ECO:0000256" key="4">
    <source>
        <dbReference type="ARBA" id="ARBA00022975"/>
    </source>
</evidence>
<feature type="binding site" evidence="7">
    <location>
        <position position="127"/>
    </location>
    <ligand>
        <name>carbamoyl phosphate</name>
        <dbReference type="ChEBI" id="CHEBI:58228"/>
    </ligand>
</feature>
<comment type="pathway">
    <text evidence="1 7">Pyrimidine metabolism; UMP biosynthesis via de novo pathway; (S)-dihydroorotate from bicarbonate: step 2/3.</text>
</comment>
<dbReference type="AlphaFoldDB" id="A0A5R8QBZ3"/>
<feature type="binding site" evidence="7">
    <location>
        <position position="250"/>
    </location>
    <ligand>
        <name>carbamoyl phosphate</name>
        <dbReference type="ChEBI" id="CHEBI:58228"/>
    </ligand>
</feature>
<dbReference type="Gene3D" id="3.40.50.1370">
    <property type="entry name" value="Aspartate/ornithine carbamoyltransferase"/>
    <property type="match status" value="2"/>
</dbReference>
<comment type="function">
    <text evidence="5 7">Catalyzes the condensation of carbamoyl phosphate and aspartate to form carbamoyl aspartate and inorganic phosphate, the committed step in the de novo pyrimidine nucleotide biosynthesis pathway.</text>
</comment>
<dbReference type="PANTHER" id="PTHR45753:SF6">
    <property type="entry name" value="ASPARTATE CARBAMOYLTRANSFERASE"/>
    <property type="match status" value="1"/>
</dbReference>
<feature type="binding site" evidence="7">
    <location>
        <position position="130"/>
    </location>
    <ligand>
        <name>carbamoyl phosphate</name>
        <dbReference type="ChEBI" id="CHEBI:58228"/>
    </ligand>
</feature>
<dbReference type="NCBIfam" id="NF002032">
    <property type="entry name" value="PRK00856.1"/>
    <property type="match status" value="1"/>
</dbReference>
<evidence type="ECO:0000256" key="3">
    <source>
        <dbReference type="ARBA" id="ARBA00022679"/>
    </source>
</evidence>
<sequence length="292" mass="32848">MKNFVTLDDISNDQIMALIKEAVHYKQTGTAPDFAGFYISNLFYENSTRTKLSFEMAEKKSGMQVIHFDVETSSVKKGETLYDTVRTLESIGVQAVVVRHGQERYYDELIGHVGIPVISGGDGCGDHPSQSLLDLVTIYEEFGTFEGLKVVIAGDILHSRVAHSNAKIMKRLGAELFFATPAYWQDASLREGEFVHLDDVIETADVVMLLRIQNERHAKSYNQDNFLDVYGLSKEREAKMKTEAIIMHPAPINRDVEIDGDLIESEKSRIFPQMNNGVYARMAILNYALKGE</sequence>
<evidence type="ECO:0000259" key="8">
    <source>
        <dbReference type="Pfam" id="PF00185"/>
    </source>
</evidence>
<evidence type="ECO:0000259" key="9">
    <source>
        <dbReference type="Pfam" id="PF02729"/>
    </source>
</evidence>
<dbReference type="SUPFAM" id="SSF53671">
    <property type="entry name" value="Aspartate/ornithine carbamoyltransferase"/>
    <property type="match status" value="1"/>
</dbReference>
<keyword evidence="11" id="KW-1185">Reference proteome</keyword>
<dbReference type="InParanoid" id="A0A5R8QBZ3"/>